<dbReference type="STRING" id="57704.SAMN04489793_2714"/>
<sequence>MIPAAVTRRVLLCCWLAILAEGYDVGVFGAVVPGLLAYEPWSLSAVEIGGLAAWSLVGMLIGATTIGVLADRVGRKNMLLVAVALCALPQLGVALAPSPEVLGLFRFIGGLGLGGVIPIAAAYTIEFSPPAKKSMNYGIMYSGYSLGIMLAALVAVLSLDALGWRWVMGLGFGAVILVPVLAVALPPSIEQLAASGQTDRAAAEARRLGIEPSPGAVAQAPPADGESEGFLSALRVVFSPRYRLATACFWVALFCGLLLVYGLNTWLPQIMRKAGYDLGSSLMFLLVFSLASAIGGIVVGVLADRRGQKPVLVVCYAVGALGILALMFRGPMVVNYLLVGIAGIGSISTSLVLTGWVAHYYPARVRAAATGMALSFARVGAIVGPIVGGFIAGAGFGYRANFVFFAVVGGVAALAVAALPLLRGEPDEAPEPEERVTART</sequence>
<feature type="transmembrane region" description="Helical" evidence="5">
    <location>
        <begin position="104"/>
        <end position="125"/>
    </location>
</feature>
<dbReference type="InterPro" id="IPR020846">
    <property type="entry name" value="MFS_dom"/>
</dbReference>
<dbReference type="InterPro" id="IPR036259">
    <property type="entry name" value="MFS_trans_sf"/>
</dbReference>
<evidence type="ECO:0000256" key="2">
    <source>
        <dbReference type="ARBA" id="ARBA00022692"/>
    </source>
</evidence>
<dbReference type="SUPFAM" id="SSF103473">
    <property type="entry name" value="MFS general substrate transporter"/>
    <property type="match status" value="1"/>
</dbReference>
<protein>
    <submittedName>
        <fullName evidence="7">MFS transporter, AAHS family, benzoate transport protein</fullName>
    </submittedName>
</protein>
<feature type="transmembrane region" description="Helical" evidence="5">
    <location>
        <begin position="244"/>
        <end position="263"/>
    </location>
</feature>
<dbReference type="Proteomes" id="UP000182241">
    <property type="component" value="Unassembled WGS sequence"/>
</dbReference>
<feature type="transmembrane region" description="Helical" evidence="5">
    <location>
        <begin position="310"/>
        <end position="328"/>
    </location>
</feature>
<feature type="transmembrane region" description="Helical" evidence="5">
    <location>
        <begin position="402"/>
        <end position="422"/>
    </location>
</feature>
<comment type="subcellular location">
    <subcellularLocation>
        <location evidence="1">Cell membrane</location>
        <topology evidence="1">Multi-pass membrane protein</topology>
    </subcellularLocation>
</comment>
<name>A0A1H4TVT1_TSUTY</name>
<dbReference type="PANTHER" id="PTHR23508:SF10">
    <property type="entry name" value="CARBOXYLIC ACID TRANSPORTER PROTEIN HOMOLOG"/>
    <property type="match status" value="1"/>
</dbReference>
<dbReference type="GO" id="GO:0005886">
    <property type="term" value="C:plasma membrane"/>
    <property type="evidence" value="ECO:0007669"/>
    <property type="project" value="UniProtKB-SubCell"/>
</dbReference>
<dbReference type="PROSITE" id="PS00217">
    <property type="entry name" value="SUGAR_TRANSPORT_2"/>
    <property type="match status" value="1"/>
</dbReference>
<dbReference type="PANTHER" id="PTHR23508">
    <property type="entry name" value="CARBOXYLIC ACID TRANSPORTER PROTEIN HOMOLOG"/>
    <property type="match status" value="1"/>
</dbReference>
<gene>
    <name evidence="7" type="ORF">SAMN04489793_2714</name>
</gene>
<dbReference type="Gene3D" id="1.20.1250.20">
    <property type="entry name" value="MFS general substrate transporter like domains"/>
    <property type="match status" value="1"/>
</dbReference>
<dbReference type="InterPro" id="IPR011701">
    <property type="entry name" value="MFS"/>
</dbReference>
<feature type="transmembrane region" description="Helical" evidence="5">
    <location>
        <begin position="373"/>
        <end position="396"/>
    </location>
</feature>
<feature type="domain" description="Major facilitator superfamily (MFS) profile" evidence="6">
    <location>
        <begin position="10"/>
        <end position="427"/>
    </location>
</feature>
<evidence type="ECO:0000256" key="3">
    <source>
        <dbReference type="ARBA" id="ARBA00022989"/>
    </source>
</evidence>
<feature type="transmembrane region" description="Helical" evidence="5">
    <location>
        <begin position="163"/>
        <end position="185"/>
    </location>
</feature>
<accession>A0A1H4TVT1</accession>
<feature type="transmembrane region" description="Helical" evidence="5">
    <location>
        <begin position="137"/>
        <end position="157"/>
    </location>
</feature>
<keyword evidence="3 5" id="KW-1133">Transmembrane helix</keyword>
<keyword evidence="2 5" id="KW-0812">Transmembrane</keyword>
<dbReference type="AlphaFoldDB" id="A0A1H4TVT1"/>
<feature type="transmembrane region" description="Helical" evidence="5">
    <location>
        <begin position="283"/>
        <end position="303"/>
    </location>
</feature>
<dbReference type="RefSeq" id="WP_197467606.1">
    <property type="nucleotide sequence ID" value="NZ_CBDRGN010000001.1"/>
</dbReference>
<dbReference type="EMBL" id="FNSA01000003">
    <property type="protein sequence ID" value="SEC60519.1"/>
    <property type="molecule type" value="Genomic_DNA"/>
</dbReference>
<evidence type="ECO:0000256" key="5">
    <source>
        <dbReference type="SAM" id="Phobius"/>
    </source>
</evidence>
<dbReference type="PROSITE" id="PS50850">
    <property type="entry name" value="MFS"/>
    <property type="match status" value="1"/>
</dbReference>
<organism evidence="7 8">
    <name type="scientific">Tsukamurella tyrosinosolvens</name>
    <dbReference type="NCBI Taxonomy" id="57704"/>
    <lineage>
        <taxon>Bacteria</taxon>
        <taxon>Bacillati</taxon>
        <taxon>Actinomycetota</taxon>
        <taxon>Actinomycetes</taxon>
        <taxon>Mycobacteriales</taxon>
        <taxon>Tsukamurellaceae</taxon>
        <taxon>Tsukamurella</taxon>
    </lineage>
</organism>
<evidence type="ECO:0000256" key="1">
    <source>
        <dbReference type="ARBA" id="ARBA00004651"/>
    </source>
</evidence>
<reference evidence="8" key="1">
    <citation type="submission" date="2016-10" db="EMBL/GenBank/DDBJ databases">
        <authorList>
            <person name="Varghese N."/>
            <person name="Submissions S."/>
        </authorList>
    </citation>
    <scope>NUCLEOTIDE SEQUENCE [LARGE SCALE GENOMIC DNA]</scope>
    <source>
        <strain evidence="8">DSM 44234</strain>
    </source>
</reference>
<feature type="transmembrane region" description="Helical" evidence="5">
    <location>
        <begin position="334"/>
        <end position="361"/>
    </location>
</feature>
<keyword evidence="4 5" id="KW-0472">Membrane</keyword>
<evidence type="ECO:0000313" key="7">
    <source>
        <dbReference type="EMBL" id="SEC60519.1"/>
    </source>
</evidence>
<keyword evidence="8" id="KW-1185">Reference proteome</keyword>
<dbReference type="GO" id="GO:0046943">
    <property type="term" value="F:carboxylic acid transmembrane transporter activity"/>
    <property type="evidence" value="ECO:0007669"/>
    <property type="project" value="TreeGrafter"/>
</dbReference>
<dbReference type="Pfam" id="PF07690">
    <property type="entry name" value="MFS_1"/>
    <property type="match status" value="1"/>
</dbReference>
<feature type="transmembrane region" description="Helical" evidence="5">
    <location>
        <begin position="53"/>
        <end position="70"/>
    </location>
</feature>
<dbReference type="InterPro" id="IPR005829">
    <property type="entry name" value="Sugar_transporter_CS"/>
</dbReference>
<feature type="transmembrane region" description="Helical" evidence="5">
    <location>
        <begin position="77"/>
        <end position="98"/>
    </location>
</feature>
<evidence type="ECO:0000313" key="8">
    <source>
        <dbReference type="Proteomes" id="UP000182241"/>
    </source>
</evidence>
<dbReference type="PROSITE" id="PS00216">
    <property type="entry name" value="SUGAR_TRANSPORT_1"/>
    <property type="match status" value="1"/>
</dbReference>
<evidence type="ECO:0000259" key="6">
    <source>
        <dbReference type="PROSITE" id="PS50850"/>
    </source>
</evidence>
<proteinExistence type="predicted"/>
<evidence type="ECO:0000256" key="4">
    <source>
        <dbReference type="ARBA" id="ARBA00023136"/>
    </source>
</evidence>